<dbReference type="PROSITE" id="PS00217">
    <property type="entry name" value="SUGAR_TRANSPORT_2"/>
    <property type="match status" value="1"/>
</dbReference>
<comment type="subcellular location">
    <subcellularLocation>
        <location evidence="1">Membrane</location>
        <topology evidence="1">Multi-pass membrane protein</topology>
    </subcellularLocation>
</comment>
<dbReference type="InterPro" id="IPR005829">
    <property type="entry name" value="Sugar_transporter_CS"/>
</dbReference>
<evidence type="ECO:0000313" key="7">
    <source>
        <dbReference type="Proteomes" id="UP000504611"/>
    </source>
</evidence>
<feature type="non-terminal residue" evidence="8">
    <location>
        <position position="1"/>
    </location>
</feature>
<sequence>IIQGFYNETWSSRFSEPIPQSTLTALWSLSVAIFSVGGMFGSFSVGLFVNRFGRKNSMLMANVLAFIAAAFMGFSKLAASYEMLIIGRFIVGLYSGLSTGFVPIYVEEISPTSIRGALGTLHQLGVVIGILMAQKLEMGCWAAGGCVGGTGAIRDLLAGWVDGDGCGRAFVQRCILTWWQEQMEVEAAVVMLVRWSLVVMAVLKALEER</sequence>
<evidence type="ECO:0000256" key="5">
    <source>
        <dbReference type="SAM" id="Phobius"/>
    </source>
</evidence>
<dbReference type="OrthoDB" id="4540492at2759"/>
<dbReference type="PROSITE" id="PS50850">
    <property type="entry name" value="MFS"/>
    <property type="match status" value="1"/>
</dbReference>
<dbReference type="Gene3D" id="1.20.1250.20">
    <property type="entry name" value="MFS general substrate transporter like domains"/>
    <property type="match status" value="1"/>
</dbReference>
<accession>A0A6I9NL33</accession>
<dbReference type="Proteomes" id="UP000504611">
    <property type="component" value="Unplaced"/>
</dbReference>
<dbReference type="GO" id="GO:0016323">
    <property type="term" value="C:basolateral plasma membrane"/>
    <property type="evidence" value="ECO:0007669"/>
    <property type="project" value="TreeGrafter"/>
</dbReference>
<feature type="non-terminal residue" evidence="8">
    <location>
        <position position="209"/>
    </location>
</feature>
<dbReference type="PANTHER" id="PTHR23503">
    <property type="entry name" value="SOLUTE CARRIER FAMILY 2"/>
    <property type="match status" value="1"/>
</dbReference>
<proteinExistence type="predicted"/>
<name>A0A6I9NL33_9TELE</name>
<dbReference type="InterPro" id="IPR045263">
    <property type="entry name" value="GLUT"/>
</dbReference>
<dbReference type="GO" id="GO:0070837">
    <property type="term" value="P:dehydroascorbic acid transport"/>
    <property type="evidence" value="ECO:0007669"/>
    <property type="project" value="TreeGrafter"/>
</dbReference>
<feature type="transmembrane region" description="Helical" evidence="5">
    <location>
        <begin position="25"/>
        <end position="49"/>
    </location>
</feature>
<dbReference type="GO" id="GO:0016324">
    <property type="term" value="C:apical plasma membrane"/>
    <property type="evidence" value="ECO:0007669"/>
    <property type="project" value="TreeGrafter"/>
</dbReference>
<reference evidence="8" key="1">
    <citation type="submission" date="2025-08" db="UniProtKB">
        <authorList>
            <consortium name="RefSeq"/>
        </authorList>
    </citation>
    <scope>IDENTIFICATION</scope>
    <source>
        <tissue evidence="8">Muscle</tissue>
    </source>
</reference>
<dbReference type="GO" id="GO:0046323">
    <property type="term" value="P:D-glucose import"/>
    <property type="evidence" value="ECO:0007669"/>
    <property type="project" value="TreeGrafter"/>
</dbReference>
<dbReference type="KEGG" id="ncc:104950401"/>
<evidence type="ECO:0000313" key="8">
    <source>
        <dbReference type="RefSeq" id="XP_010775221.1"/>
    </source>
</evidence>
<evidence type="ECO:0000256" key="1">
    <source>
        <dbReference type="ARBA" id="ARBA00004141"/>
    </source>
</evidence>
<organism evidence="7 8">
    <name type="scientific">Notothenia coriiceps</name>
    <name type="common">black rockcod</name>
    <dbReference type="NCBI Taxonomy" id="8208"/>
    <lineage>
        <taxon>Eukaryota</taxon>
        <taxon>Metazoa</taxon>
        <taxon>Chordata</taxon>
        <taxon>Craniata</taxon>
        <taxon>Vertebrata</taxon>
        <taxon>Euteleostomi</taxon>
        <taxon>Actinopterygii</taxon>
        <taxon>Neopterygii</taxon>
        <taxon>Teleostei</taxon>
        <taxon>Neoteleostei</taxon>
        <taxon>Acanthomorphata</taxon>
        <taxon>Eupercaria</taxon>
        <taxon>Perciformes</taxon>
        <taxon>Notothenioidei</taxon>
        <taxon>Nototheniidae</taxon>
        <taxon>Notothenia</taxon>
    </lineage>
</organism>
<dbReference type="GO" id="GO:0055056">
    <property type="term" value="F:D-glucose transmembrane transporter activity"/>
    <property type="evidence" value="ECO:0007669"/>
    <property type="project" value="TreeGrafter"/>
</dbReference>
<keyword evidence="4 5" id="KW-0472">Membrane</keyword>
<evidence type="ECO:0000256" key="3">
    <source>
        <dbReference type="ARBA" id="ARBA00022989"/>
    </source>
</evidence>
<dbReference type="GO" id="GO:0032868">
    <property type="term" value="P:response to insulin"/>
    <property type="evidence" value="ECO:0007669"/>
    <property type="project" value="TreeGrafter"/>
</dbReference>
<dbReference type="InterPro" id="IPR005828">
    <property type="entry name" value="MFS_sugar_transport-like"/>
</dbReference>
<dbReference type="SUPFAM" id="SSF103473">
    <property type="entry name" value="MFS general substrate transporter"/>
    <property type="match status" value="1"/>
</dbReference>
<dbReference type="PANTHER" id="PTHR23503:SF51">
    <property type="entry name" value="SOLUTE CARRIER FAMILY 2, FACILITATED GLUCOSE TRANSPORTER MEMBER 1"/>
    <property type="match status" value="1"/>
</dbReference>
<evidence type="ECO:0000259" key="6">
    <source>
        <dbReference type="PROSITE" id="PS50850"/>
    </source>
</evidence>
<feature type="domain" description="Major facilitator superfamily (MFS) profile" evidence="6">
    <location>
        <begin position="1"/>
        <end position="209"/>
    </location>
</feature>
<feature type="transmembrane region" description="Helical" evidence="5">
    <location>
        <begin position="85"/>
        <end position="106"/>
    </location>
</feature>
<feature type="transmembrane region" description="Helical" evidence="5">
    <location>
        <begin position="61"/>
        <end position="79"/>
    </location>
</feature>
<protein>
    <submittedName>
        <fullName evidence="8">Solute carrier family 2, facilitated glucose transporter member 1-like</fullName>
    </submittedName>
</protein>
<dbReference type="Pfam" id="PF00083">
    <property type="entry name" value="Sugar_tr"/>
    <property type="match status" value="1"/>
</dbReference>
<dbReference type="GeneID" id="104950401"/>
<gene>
    <name evidence="8" type="primary">LOC104950401</name>
</gene>
<keyword evidence="7" id="KW-1185">Reference proteome</keyword>
<dbReference type="InterPro" id="IPR020846">
    <property type="entry name" value="MFS_dom"/>
</dbReference>
<evidence type="ECO:0000256" key="4">
    <source>
        <dbReference type="ARBA" id="ARBA00023136"/>
    </source>
</evidence>
<dbReference type="AlphaFoldDB" id="A0A6I9NL33"/>
<dbReference type="InterPro" id="IPR036259">
    <property type="entry name" value="MFS_trans_sf"/>
</dbReference>
<evidence type="ECO:0000256" key="2">
    <source>
        <dbReference type="ARBA" id="ARBA00022692"/>
    </source>
</evidence>
<dbReference type="RefSeq" id="XP_010775221.1">
    <property type="nucleotide sequence ID" value="XM_010776919.1"/>
</dbReference>
<keyword evidence="2 5" id="KW-0812">Transmembrane</keyword>
<keyword evidence="3 5" id="KW-1133">Transmembrane helix</keyword>